<protein>
    <submittedName>
        <fullName evidence="1">Uncharacterized protein</fullName>
    </submittedName>
</protein>
<reference evidence="1" key="1">
    <citation type="submission" date="2023-07" db="EMBL/GenBank/DDBJ databases">
        <title>Chromosome-level Genome Assembly of Striped Snakehead (Channa striata).</title>
        <authorList>
            <person name="Liu H."/>
        </authorList>
    </citation>
    <scope>NUCLEOTIDE SEQUENCE</scope>
    <source>
        <strain evidence="1">Gz</strain>
        <tissue evidence="1">Muscle</tissue>
    </source>
</reference>
<dbReference type="Gene3D" id="1.10.10.60">
    <property type="entry name" value="Homeodomain-like"/>
    <property type="match status" value="1"/>
</dbReference>
<proteinExistence type="predicted"/>
<evidence type="ECO:0000313" key="2">
    <source>
        <dbReference type="Proteomes" id="UP001187415"/>
    </source>
</evidence>
<dbReference type="AlphaFoldDB" id="A0AA88NJZ6"/>
<dbReference type="EMBL" id="JAUPFM010000002">
    <property type="protein sequence ID" value="KAK2859032.1"/>
    <property type="molecule type" value="Genomic_DNA"/>
</dbReference>
<dbReference type="Proteomes" id="UP001187415">
    <property type="component" value="Unassembled WGS sequence"/>
</dbReference>
<keyword evidence="2" id="KW-1185">Reference proteome</keyword>
<gene>
    <name evidence="1" type="ORF">Q5P01_003652</name>
</gene>
<name>A0AA88NJZ6_CHASR</name>
<accession>A0AA88NJZ6</accession>
<sequence length="97" mass="11803">MEFSDHVYTNTTYDKINPFEFTYKMSSKEIEDFVKLRVSNNDLFSGKRNTSMWAWRAILKHMGLQHKMTYNQASKKWENLKKRYKELKNPPWYESVP</sequence>
<comment type="caution">
    <text evidence="1">The sequence shown here is derived from an EMBL/GenBank/DDBJ whole genome shotgun (WGS) entry which is preliminary data.</text>
</comment>
<organism evidence="1 2">
    <name type="scientific">Channa striata</name>
    <name type="common">Snakehead murrel</name>
    <name type="synonym">Ophicephalus striatus</name>
    <dbReference type="NCBI Taxonomy" id="64152"/>
    <lineage>
        <taxon>Eukaryota</taxon>
        <taxon>Metazoa</taxon>
        <taxon>Chordata</taxon>
        <taxon>Craniata</taxon>
        <taxon>Vertebrata</taxon>
        <taxon>Euteleostomi</taxon>
        <taxon>Actinopterygii</taxon>
        <taxon>Neopterygii</taxon>
        <taxon>Teleostei</taxon>
        <taxon>Neoteleostei</taxon>
        <taxon>Acanthomorphata</taxon>
        <taxon>Anabantaria</taxon>
        <taxon>Anabantiformes</taxon>
        <taxon>Channoidei</taxon>
        <taxon>Channidae</taxon>
        <taxon>Channa</taxon>
    </lineage>
</organism>
<evidence type="ECO:0000313" key="1">
    <source>
        <dbReference type="EMBL" id="KAK2859032.1"/>
    </source>
</evidence>